<dbReference type="GO" id="GO:0016757">
    <property type="term" value="F:glycosyltransferase activity"/>
    <property type="evidence" value="ECO:0007669"/>
    <property type="project" value="InterPro"/>
</dbReference>
<dbReference type="Proteomes" id="UP000182344">
    <property type="component" value="Unassembled WGS sequence"/>
</dbReference>
<dbReference type="InterPro" id="IPR028098">
    <property type="entry name" value="Glyco_trans_4-like_N"/>
</dbReference>
<dbReference type="CDD" id="cd03801">
    <property type="entry name" value="GT4_PimA-like"/>
    <property type="match status" value="1"/>
</dbReference>
<evidence type="ECO:0000259" key="2">
    <source>
        <dbReference type="Pfam" id="PF13439"/>
    </source>
</evidence>
<dbReference type="EMBL" id="MNZO01000045">
    <property type="protein sequence ID" value="OIP86673.1"/>
    <property type="molecule type" value="Genomic_DNA"/>
</dbReference>
<gene>
    <name evidence="3" type="ORF">AUK05_02995</name>
</gene>
<feature type="domain" description="Glycosyl transferase family 1" evidence="1">
    <location>
        <begin position="185"/>
        <end position="349"/>
    </location>
</feature>
<dbReference type="Gene3D" id="3.40.50.2000">
    <property type="entry name" value="Glycogen Phosphorylase B"/>
    <property type="match status" value="2"/>
</dbReference>
<name>A0A1J5HNI9_9BACT</name>
<proteinExistence type="predicted"/>
<dbReference type="STRING" id="1805376.AUK05_02995"/>
<dbReference type="PANTHER" id="PTHR12526">
    <property type="entry name" value="GLYCOSYLTRANSFERASE"/>
    <property type="match status" value="1"/>
</dbReference>
<reference evidence="3 4" key="1">
    <citation type="journal article" date="2016" name="Environ. Microbiol.">
        <title>Genomic resolution of a cold subsurface aquifer community provides metabolic insights for novel microbes adapted to high CO concentrations.</title>
        <authorList>
            <person name="Probst A.J."/>
            <person name="Castelle C.J."/>
            <person name="Singh A."/>
            <person name="Brown C.T."/>
            <person name="Anantharaman K."/>
            <person name="Sharon I."/>
            <person name="Hug L.A."/>
            <person name="Burstein D."/>
            <person name="Emerson J.B."/>
            <person name="Thomas B.C."/>
            <person name="Banfield J.F."/>
        </authorList>
    </citation>
    <scope>NUCLEOTIDE SEQUENCE [LARGE SCALE GENOMIC DNA]</scope>
    <source>
        <strain evidence="3">CG2_30_35_20</strain>
    </source>
</reference>
<accession>A0A1J5HNI9</accession>
<feature type="domain" description="Glycosyltransferase subfamily 4-like N-terminal" evidence="2">
    <location>
        <begin position="14"/>
        <end position="160"/>
    </location>
</feature>
<sequence>MKILIGLTYYWPNISGVSVYAQLLAEELANKNHKIRVICAKSPPDPLFEQRGGAEIFRIKGLPIGKGFIMPSYWYKSIKQVRWAEVINCHLPSIESFWLALWGKVFGKKVVVTHHCEFMLTGLLSNKLIAILSWPIHFFVYLWADKIIAYTEDYANNSSFLKIFKNKLVFILPPIKINKISNFQFPISKKYIIGYVGRIAWEKGLDRLIEIIPKFKKEFSEDFEMWWIGPYKNVQGDNYYENFQFLISNFQKEIKLIGPIEHDNLNKYYAKMDCLVLPSTDNLETFGIVQAEAMLCGVPVVASNLPGVRVPITMTGMGEVASITDNNDLANKIIKVLKNRNKYIKNAKNLELFDYKKTVDEYEKVFRID</sequence>
<dbReference type="AlphaFoldDB" id="A0A1J5HNI9"/>
<evidence type="ECO:0008006" key="5">
    <source>
        <dbReference type="Google" id="ProtNLM"/>
    </source>
</evidence>
<evidence type="ECO:0000259" key="1">
    <source>
        <dbReference type="Pfam" id="PF00534"/>
    </source>
</evidence>
<dbReference type="Pfam" id="PF13439">
    <property type="entry name" value="Glyco_transf_4"/>
    <property type="match status" value="1"/>
</dbReference>
<dbReference type="SUPFAM" id="SSF53756">
    <property type="entry name" value="UDP-Glycosyltransferase/glycogen phosphorylase"/>
    <property type="match status" value="1"/>
</dbReference>
<evidence type="ECO:0000313" key="3">
    <source>
        <dbReference type="EMBL" id="OIP86673.1"/>
    </source>
</evidence>
<dbReference type="PANTHER" id="PTHR12526:SF635">
    <property type="entry name" value="GLYCOSYL TRANSFERASE GROUP 1"/>
    <property type="match status" value="1"/>
</dbReference>
<protein>
    <recommendedName>
        <fullName evidence="5">Glycosyl transferase family 1 domain-containing protein</fullName>
    </recommendedName>
</protein>
<organism evidence="3 4">
    <name type="scientific">Candidatus Shapirobacteria bacterium CG2_30_35_20</name>
    <dbReference type="NCBI Taxonomy" id="1805376"/>
    <lineage>
        <taxon>Bacteria</taxon>
        <taxon>Candidatus Shapironibacteriota</taxon>
    </lineage>
</organism>
<dbReference type="Pfam" id="PF00534">
    <property type="entry name" value="Glycos_transf_1"/>
    <property type="match status" value="1"/>
</dbReference>
<evidence type="ECO:0000313" key="4">
    <source>
        <dbReference type="Proteomes" id="UP000182344"/>
    </source>
</evidence>
<dbReference type="InterPro" id="IPR001296">
    <property type="entry name" value="Glyco_trans_1"/>
</dbReference>
<comment type="caution">
    <text evidence="3">The sequence shown here is derived from an EMBL/GenBank/DDBJ whole genome shotgun (WGS) entry which is preliminary data.</text>
</comment>